<protein>
    <submittedName>
        <fullName evidence="1">Uncharacterized protein</fullName>
    </submittedName>
</protein>
<dbReference type="AlphaFoldDB" id="A0AAV0W266"/>
<evidence type="ECO:0000313" key="2">
    <source>
        <dbReference type="Proteomes" id="UP001160148"/>
    </source>
</evidence>
<comment type="caution">
    <text evidence="1">The sequence shown here is derived from an EMBL/GenBank/DDBJ whole genome shotgun (WGS) entry which is preliminary data.</text>
</comment>
<reference evidence="1 2" key="1">
    <citation type="submission" date="2023-01" db="EMBL/GenBank/DDBJ databases">
        <authorList>
            <person name="Whitehead M."/>
        </authorList>
    </citation>
    <scope>NUCLEOTIDE SEQUENCE [LARGE SCALE GENOMIC DNA]</scope>
</reference>
<evidence type="ECO:0000313" key="1">
    <source>
        <dbReference type="EMBL" id="CAI6349888.1"/>
    </source>
</evidence>
<proteinExistence type="predicted"/>
<sequence length="115" mass="13398">MKDLLKLLEPFTIVTEVLGGENYTTASIAHRLIKSLLNTLKVSEIDTNFLTTVKKLILNDLKYRREIMGLILAKSSALDYRFRELKFLSEEEKETVWKQLENELKKLISDPEIKK</sequence>
<dbReference type="EMBL" id="CARXXK010000001">
    <property type="protein sequence ID" value="CAI6349888.1"/>
    <property type="molecule type" value="Genomic_DNA"/>
</dbReference>
<organism evidence="1 2">
    <name type="scientific">Macrosiphum euphorbiae</name>
    <name type="common">potato aphid</name>
    <dbReference type="NCBI Taxonomy" id="13131"/>
    <lineage>
        <taxon>Eukaryota</taxon>
        <taxon>Metazoa</taxon>
        <taxon>Ecdysozoa</taxon>
        <taxon>Arthropoda</taxon>
        <taxon>Hexapoda</taxon>
        <taxon>Insecta</taxon>
        <taxon>Pterygota</taxon>
        <taxon>Neoptera</taxon>
        <taxon>Paraneoptera</taxon>
        <taxon>Hemiptera</taxon>
        <taxon>Sternorrhyncha</taxon>
        <taxon>Aphidomorpha</taxon>
        <taxon>Aphidoidea</taxon>
        <taxon>Aphididae</taxon>
        <taxon>Macrosiphini</taxon>
        <taxon>Macrosiphum</taxon>
    </lineage>
</organism>
<gene>
    <name evidence="1" type="ORF">MEUPH1_LOCUS6404</name>
</gene>
<name>A0AAV0W266_9HEMI</name>
<keyword evidence="2" id="KW-1185">Reference proteome</keyword>
<dbReference type="Proteomes" id="UP001160148">
    <property type="component" value="Unassembled WGS sequence"/>
</dbReference>
<dbReference type="InterPro" id="IPR012337">
    <property type="entry name" value="RNaseH-like_sf"/>
</dbReference>
<accession>A0AAV0W266</accession>
<dbReference type="SUPFAM" id="SSF53098">
    <property type="entry name" value="Ribonuclease H-like"/>
    <property type="match status" value="1"/>
</dbReference>